<evidence type="ECO:0000313" key="2">
    <source>
        <dbReference type="EMBL" id="KAK2108950.1"/>
    </source>
</evidence>
<reference evidence="2 3" key="1">
    <citation type="submission" date="2023-05" db="EMBL/GenBank/DDBJ databases">
        <title>B98-5 Cell Line De Novo Hybrid Assembly: An Optical Mapping Approach.</title>
        <authorList>
            <person name="Kananen K."/>
            <person name="Auerbach J.A."/>
            <person name="Kautto E."/>
            <person name="Blachly J.S."/>
        </authorList>
    </citation>
    <scope>NUCLEOTIDE SEQUENCE [LARGE SCALE GENOMIC DNA]</scope>
    <source>
        <strain evidence="2">B95-8</strain>
        <tissue evidence="2">Cell line</tissue>
    </source>
</reference>
<accession>A0ABQ9VHW6</accession>
<dbReference type="EMBL" id="JASSZA010000006">
    <property type="protein sequence ID" value="KAK2108950.1"/>
    <property type="molecule type" value="Genomic_DNA"/>
</dbReference>
<evidence type="ECO:0000313" key="3">
    <source>
        <dbReference type="Proteomes" id="UP001266305"/>
    </source>
</evidence>
<dbReference type="Proteomes" id="UP001266305">
    <property type="component" value="Unassembled WGS sequence"/>
</dbReference>
<feature type="compositionally biased region" description="Low complexity" evidence="1">
    <location>
        <begin position="36"/>
        <end position="49"/>
    </location>
</feature>
<organism evidence="2 3">
    <name type="scientific">Saguinus oedipus</name>
    <name type="common">Cotton-top tamarin</name>
    <name type="synonym">Oedipomidas oedipus</name>
    <dbReference type="NCBI Taxonomy" id="9490"/>
    <lineage>
        <taxon>Eukaryota</taxon>
        <taxon>Metazoa</taxon>
        <taxon>Chordata</taxon>
        <taxon>Craniata</taxon>
        <taxon>Vertebrata</taxon>
        <taxon>Euteleostomi</taxon>
        <taxon>Mammalia</taxon>
        <taxon>Eutheria</taxon>
        <taxon>Euarchontoglires</taxon>
        <taxon>Primates</taxon>
        <taxon>Haplorrhini</taxon>
        <taxon>Platyrrhini</taxon>
        <taxon>Cebidae</taxon>
        <taxon>Callitrichinae</taxon>
        <taxon>Saguinus</taxon>
    </lineage>
</organism>
<comment type="caution">
    <text evidence="2">The sequence shown here is derived from an EMBL/GenBank/DDBJ whole genome shotgun (WGS) entry which is preliminary data.</text>
</comment>
<proteinExistence type="predicted"/>
<gene>
    <name evidence="2" type="ORF">P7K49_014115</name>
</gene>
<feature type="region of interest" description="Disordered" evidence="1">
    <location>
        <begin position="16"/>
        <end position="54"/>
    </location>
</feature>
<name>A0ABQ9VHW6_SAGOE</name>
<protein>
    <submittedName>
        <fullName evidence="2">Uncharacterized protein</fullName>
    </submittedName>
</protein>
<evidence type="ECO:0000256" key="1">
    <source>
        <dbReference type="SAM" id="MobiDB-lite"/>
    </source>
</evidence>
<sequence>MTTLDDKLLGEKLQYYYSSSEDEDSDHEDNDRGRGAPASSSVPAEAELAGEGISVNTGLKEKCSQTVERVYAGGKGLGSFEEQKKGEND</sequence>
<keyword evidence="3" id="KW-1185">Reference proteome</keyword>